<keyword evidence="2" id="KW-0732">Signal</keyword>
<gene>
    <name evidence="3" type="ORF">ACJMK2_019162</name>
</gene>
<evidence type="ECO:0000313" key="3">
    <source>
        <dbReference type="EMBL" id="KAL3848294.1"/>
    </source>
</evidence>
<reference evidence="3 4" key="1">
    <citation type="submission" date="2024-11" db="EMBL/GenBank/DDBJ databases">
        <title>Chromosome-level genome assembly of the freshwater bivalve Anodonta woodiana.</title>
        <authorList>
            <person name="Chen X."/>
        </authorList>
    </citation>
    <scope>NUCLEOTIDE SEQUENCE [LARGE SCALE GENOMIC DNA]</scope>
    <source>
        <strain evidence="3">MN2024</strain>
        <tissue evidence="3">Gills</tissue>
    </source>
</reference>
<organism evidence="3 4">
    <name type="scientific">Sinanodonta woodiana</name>
    <name type="common">Chinese pond mussel</name>
    <name type="synonym">Anodonta woodiana</name>
    <dbReference type="NCBI Taxonomy" id="1069815"/>
    <lineage>
        <taxon>Eukaryota</taxon>
        <taxon>Metazoa</taxon>
        <taxon>Spiralia</taxon>
        <taxon>Lophotrochozoa</taxon>
        <taxon>Mollusca</taxon>
        <taxon>Bivalvia</taxon>
        <taxon>Autobranchia</taxon>
        <taxon>Heteroconchia</taxon>
        <taxon>Palaeoheterodonta</taxon>
        <taxon>Unionida</taxon>
        <taxon>Unionoidea</taxon>
        <taxon>Unionidae</taxon>
        <taxon>Unioninae</taxon>
        <taxon>Sinanodonta</taxon>
    </lineage>
</organism>
<dbReference type="Proteomes" id="UP001634394">
    <property type="component" value="Unassembled WGS sequence"/>
</dbReference>
<keyword evidence="4" id="KW-1185">Reference proteome</keyword>
<keyword evidence="1" id="KW-0812">Transmembrane</keyword>
<evidence type="ECO:0000256" key="1">
    <source>
        <dbReference type="SAM" id="Phobius"/>
    </source>
</evidence>
<sequence>MLLSGTFVLITILLKHVQGGIGTLNLPACIITTYYSYQWNQCSNPLYTACGFGVCCSPNHYCCNYVGYPSYISGRVGCCRRTGFTARSGEIASVVLGAIAWAGIVCVIGFLTCPRLHHIVKSISVRHLKVKPSTENIIMK</sequence>
<dbReference type="AlphaFoldDB" id="A0ABD3UFI1"/>
<feature type="transmembrane region" description="Helical" evidence="1">
    <location>
        <begin position="91"/>
        <end position="113"/>
    </location>
</feature>
<keyword evidence="1" id="KW-1133">Transmembrane helix</keyword>
<name>A0ABD3UFI1_SINWO</name>
<protein>
    <recommendedName>
        <fullName evidence="5">Cysteine rich secreted protein</fullName>
    </recommendedName>
</protein>
<accession>A0ABD3UFI1</accession>
<feature type="signal peptide" evidence="2">
    <location>
        <begin position="1"/>
        <end position="19"/>
    </location>
</feature>
<proteinExistence type="predicted"/>
<feature type="chain" id="PRO_5044788829" description="Cysteine rich secreted protein" evidence="2">
    <location>
        <begin position="20"/>
        <end position="140"/>
    </location>
</feature>
<evidence type="ECO:0000313" key="4">
    <source>
        <dbReference type="Proteomes" id="UP001634394"/>
    </source>
</evidence>
<dbReference type="EMBL" id="JBJQND010000016">
    <property type="protein sequence ID" value="KAL3848294.1"/>
    <property type="molecule type" value="Genomic_DNA"/>
</dbReference>
<evidence type="ECO:0008006" key="5">
    <source>
        <dbReference type="Google" id="ProtNLM"/>
    </source>
</evidence>
<keyword evidence="1" id="KW-0472">Membrane</keyword>
<comment type="caution">
    <text evidence="3">The sequence shown here is derived from an EMBL/GenBank/DDBJ whole genome shotgun (WGS) entry which is preliminary data.</text>
</comment>
<evidence type="ECO:0000256" key="2">
    <source>
        <dbReference type="SAM" id="SignalP"/>
    </source>
</evidence>